<keyword evidence="1" id="KW-0175">Coiled coil</keyword>
<sequence length="448" mass="52862">MKIHSFEHGTMFIQEGKRYRFEISESKVLAECQEDLKDLLVESPLFFTLNEIKKENDRLILDYKMEADFRPIITTKKYSSVLRLSLMNVLLEMDPLNTLKEKVWLHPRNIFFKDMKTLKFLYRSNQWLPFDDHLVKLEQYKILIISMFSRFSYEKYKREKDNLLKREKDEFLFRIENAQSVEDLKELISQRLQWEETHHFLSLETEQHQMKMQKRVVAGLSIGICGLAVGLAFFLQQSAVNKVKTAYAMELHKVKQESHLYKLLSAEKYDEALLLLKKNGGSKKEVANVYFEKGEYQKAIDTDKSLIKPVVEVLYKANKKEEIIGLKAESNYLEIEKKIINYNYSSLLSMQTFIKDKNQQIRLGNTFAEHGDLMDAKSLNERINSKELESKIRKIELEQQVATLEQQIKGINEKGNMKQKDKQKELDLKNEELENVKTELEKIDKGME</sequence>
<feature type="transmembrane region" description="Helical" evidence="2">
    <location>
        <begin position="216"/>
        <end position="235"/>
    </location>
</feature>
<dbReference type="AlphaFoldDB" id="A0AA90TWR7"/>
<protein>
    <submittedName>
        <fullName evidence="3">Type VII secretion protein EssB/YukC</fullName>
    </submittedName>
</protein>
<dbReference type="Gene3D" id="1.10.510.10">
    <property type="entry name" value="Transferase(Phosphotransferase) domain 1"/>
    <property type="match status" value="1"/>
</dbReference>
<dbReference type="Proteomes" id="UP001178888">
    <property type="component" value="Unassembled WGS sequence"/>
</dbReference>
<keyword evidence="4" id="KW-1185">Reference proteome</keyword>
<name>A0AA90TWR7_9BACI</name>
<comment type="caution">
    <text evidence="3">The sequence shown here is derived from an EMBL/GenBank/DDBJ whole genome shotgun (WGS) entry which is preliminary data.</text>
</comment>
<evidence type="ECO:0000256" key="2">
    <source>
        <dbReference type="SAM" id="Phobius"/>
    </source>
</evidence>
<dbReference type="EMBL" id="JAVGVR010000002">
    <property type="protein sequence ID" value="MDQ6600898.1"/>
    <property type="molecule type" value="Genomic_DNA"/>
</dbReference>
<dbReference type="Pfam" id="PF10140">
    <property type="entry name" value="YukC"/>
    <property type="match status" value="1"/>
</dbReference>
<proteinExistence type="predicted"/>
<evidence type="ECO:0000313" key="3">
    <source>
        <dbReference type="EMBL" id="MDQ6600898.1"/>
    </source>
</evidence>
<accession>A0AA90TWR7</accession>
<keyword evidence="2" id="KW-1133">Transmembrane helix</keyword>
<feature type="coiled-coil region" evidence="1">
    <location>
        <begin position="385"/>
        <end position="446"/>
    </location>
</feature>
<gene>
    <name evidence="3" type="ORF">RCG21_32400</name>
</gene>
<evidence type="ECO:0000256" key="1">
    <source>
        <dbReference type="SAM" id="Coils"/>
    </source>
</evidence>
<dbReference type="InterPro" id="IPR018778">
    <property type="entry name" value="T7SS_EssB"/>
</dbReference>
<organism evidence="3 4">
    <name type="scientific">Bacillus salipaludis</name>
    <dbReference type="NCBI Taxonomy" id="2547811"/>
    <lineage>
        <taxon>Bacteria</taxon>
        <taxon>Bacillati</taxon>
        <taxon>Bacillota</taxon>
        <taxon>Bacilli</taxon>
        <taxon>Bacillales</taxon>
        <taxon>Bacillaceae</taxon>
        <taxon>Bacillus</taxon>
    </lineage>
</organism>
<keyword evidence="2" id="KW-0812">Transmembrane</keyword>
<keyword evidence="2" id="KW-0472">Membrane</keyword>
<dbReference type="RefSeq" id="WP_308914524.1">
    <property type="nucleotide sequence ID" value="NZ_JAVGVR010000002.1"/>
</dbReference>
<reference evidence="3" key="1">
    <citation type="submission" date="2023-08" db="EMBL/GenBank/DDBJ databases">
        <title>Nitrogen cycling bacteria in agricultural field soils.</title>
        <authorList>
            <person name="Jang J."/>
        </authorList>
    </citation>
    <scope>NUCLEOTIDE SEQUENCE</scope>
    <source>
        <strain evidence="3">PS3-36</strain>
    </source>
</reference>
<evidence type="ECO:0000313" key="4">
    <source>
        <dbReference type="Proteomes" id="UP001178888"/>
    </source>
</evidence>